<feature type="transmembrane region" description="Helical" evidence="5">
    <location>
        <begin position="178"/>
        <end position="202"/>
    </location>
</feature>
<keyword evidence="2 5" id="KW-0812">Transmembrane</keyword>
<dbReference type="PROSITE" id="PS50262">
    <property type="entry name" value="G_PROTEIN_RECEP_F1_2"/>
    <property type="match status" value="1"/>
</dbReference>
<evidence type="ECO:0000256" key="2">
    <source>
        <dbReference type="ARBA" id="ARBA00022692"/>
    </source>
</evidence>
<sequence length="320" mass="36237">MSAQASSTVITFKLVEKYLYQIGCPILIIIGIFGSVTNLLVFTQRNLRKSPCSIYFIANNLVNFCYICSSLLPLTLGFGYKADVTTSYLGLCRLRLYAVTLFNCLSAFYLVLASIDRVLITSRNAATRQKSTCRCACVCILVGTIFWSLFHIHALILSTISQIAPNTYLCYFQSGTHIIFMSYYSLCKEFGALFLLTFFGLWSIRNLRHAQRLTYVEHFSKTKSAGATGSRSKFTKERQMMYMLFMDISIYALFSMTFAVFLTYQQITQNQVKGSEQVVIESVVRNICLFSAGIPFCLSCYTNLLVSKTFRSEGKKVFCI</sequence>
<feature type="domain" description="G-protein coupled receptors family 1 profile" evidence="6">
    <location>
        <begin position="34"/>
        <end position="306"/>
    </location>
</feature>
<protein>
    <recommendedName>
        <fullName evidence="6">G-protein coupled receptors family 1 profile domain-containing protein</fullName>
    </recommendedName>
</protein>
<dbReference type="Proteomes" id="UP000663828">
    <property type="component" value="Unassembled WGS sequence"/>
</dbReference>
<reference evidence="8" key="1">
    <citation type="submission" date="2021-02" db="EMBL/GenBank/DDBJ databases">
        <authorList>
            <person name="Nowell W R."/>
        </authorList>
    </citation>
    <scope>NUCLEOTIDE SEQUENCE</scope>
</reference>
<feature type="transmembrane region" description="Helical" evidence="5">
    <location>
        <begin position="54"/>
        <end position="76"/>
    </location>
</feature>
<evidence type="ECO:0000256" key="1">
    <source>
        <dbReference type="ARBA" id="ARBA00004370"/>
    </source>
</evidence>
<evidence type="ECO:0000259" key="6">
    <source>
        <dbReference type="PROSITE" id="PS50262"/>
    </source>
</evidence>
<dbReference type="OrthoDB" id="9993158at2759"/>
<feature type="transmembrane region" description="Helical" evidence="5">
    <location>
        <begin position="241"/>
        <end position="264"/>
    </location>
</feature>
<evidence type="ECO:0000313" key="9">
    <source>
        <dbReference type="Proteomes" id="UP000663828"/>
    </source>
</evidence>
<dbReference type="GO" id="GO:0016020">
    <property type="term" value="C:membrane"/>
    <property type="evidence" value="ECO:0007669"/>
    <property type="project" value="UniProtKB-SubCell"/>
</dbReference>
<feature type="transmembrane region" description="Helical" evidence="5">
    <location>
        <begin position="284"/>
        <end position="306"/>
    </location>
</feature>
<evidence type="ECO:0000256" key="4">
    <source>
        <dbReference type="ARBA" id="ARBA00023136"/>
    </source>
</evidence>
<dbReference type="AlphaFoldDB" id="A0A815DTT9"/>
<feature type="transmembrane region" description="Helical" evidence="5">
    <location>
        <begin position="135"/>
        <end position="158"/>
    </location>
</feature>
<dbReference type="InterPro" id="IPR017452">
    <property type="entry name" value="GPCR_Rhodpsn_7TM"/>
</dbReference>
<evidence type="ECO:0000313" key="8">
    <source>
        <dbReference type="EMBL" id="CAF1302605.1"/>
    </source>
</evidence>
<name>A0A815DTT9_ADIRI</name>
<evidence type="ECO:0000313" key="7">
    <source>
        <dbReference type="EMBL" id="CAF1104915.1"/>
    </source>
</evidence>
<proteinExistence type="predicted"/>
<evidence type="ECO:0000256" key="5">
    <source>
        <dbReference type="SAM" id="Phobius"/>
    </source>
</evidence>
<keyword evidence="9" id="KW-1185">Reference proteome</keyword>
<dbReference type="Proteomes" id="UP000663852">
    <property type="component" value="Unassembled WGS sequence"/>
</dbReference>
<evidence type="ECO:0000256" key="3">
    <source>
        <dbReference type="ARBA" id="ARBA00022989"/>
    </source>
</evidence>
<comment type="caution">
    <text evidence="8">The sequence shown here is derived from an EMBL/GenBank/DDBJ whole genome shotgun (WGS) entry which is preliminary data.</text>
</comment>
<feature type="transmembrane region" description="Helical" evidence="5">
    <location>
        <begin position="18"/>
        <end position="42"/>
    </location>
</feature>
<dbReference type="SUPFAM" id="SSF81321">
    <property type="entry name" value="Family A G protein-coupled receptor-like"/>
    <property type="match status" value="1"/>
</dbReference>
<keyword evidence="4 5" id="KW-0472">Membrane</keyword>
<gene>
    <name evidence="7" type="ORF">EDS130_LOCUS20183</name>
    <name evidence="8" type="ORF">XAT740_LOCUS28945</name>
</gene>
<dbReference type="EMBL" id="CAJNOJ010000099">
    <property type="protein sequence ID" value="CAF1104915.1"/>
    <property type="molecule type" value="Genomic_DNA"/>
</dbReference>
<organism evidence="8 9">
    <name type="scientific">Adineta ricciae</name>
    <name type="common">Rotifer</name>
    <dbReference type="NCBI Taxonomy" id="249248"/>
    <lineage>
        <taxon>Eukaryota</taxon>
        <taxon>Metazoa</taxon>
        <taxon>Spiralia</taxon>
        <taxon>Gnathifera</taxon>
        <taxon>Rotifera</taxon>
        <taxon>Eurotatoria</taxon>
        <taxon>Bdelloidea</taxon>
        <taxon>Adinetida</taxon>
        <taxon>Adinetidae</taxon>
        <taxon>Adineta</taxon>
    </lineage>
</organism>
<feature type="transmembrane region" description="Helical" evidence="5">
    <location>
        <begin position="96"/>
        <end position="115"/>
    </location>
</feature>
<accession>A0A815DTT9</accession>
<dbReference type="Gene3D" id="1.20.1070.10">
    <property type="entry name" value="Rhodopsin 7-helix transmembrane proteins"/>
    <property type="match status" value="1"/>
</dbReference>
<comment type="subcellular location">
    <subcellularLocation>
        <location evidence="1">Membrane</location>
    </subcellularLocation>
</comment>
<keyword evidence="3 5" id="KW-1133">Transmembrane helix</keyword>
<dbReference type="EMBL" id="CAJNOR010002497">
    <property type="protein sequence ID" value="CAF1302605.1"/>
    <property type="molecule type" value="Genomic_DNA"/>
</dbReference>